<feature type="compositionally biased region" description="Basic residues" evidence="1">
    <location>
        <begin position="212"/>
        <end position="226"/>
    </location>
</feature>
<accession>A0ABU2KTX9</accession>
<name>A0ABU2KTX9_9ACTN</name>
<protein>
    <submittedName>
        <fullName evidence="2">Uncharacterized protein</fullName>
    </submittedName>
</protein>
<sequence length="262" mass="28757">MASVLGWEETMRRAGDLAETVEQREPAPVGAPNDTSASRRTPKAQTIRLRPSPNPPRRRPSRPRPGRPADGLMARRENWWWMPRVLITLTALEEEHEIPARRRGEDALLVRPGAEGAAPRVDTVTARAWPEEPGGAVELWRRDGAALEGTGEPAFAFAHRHSPDSCSRATATTATWSAPAARGSPGRNRAARATRARACERPAGRAFVSLVSRRRGKKARSWRSPHRPPGGLPSRRIRHARVYGAATRVSTEVGGPSGSWRK</sequence>
<feature type="region of interest" description="Disordered" evidence="1">
    <location>
        <begin position="212"/>
        <end position="238"/>
    </location>
</feature>
<dbReference type="Proteomes" id="UP001183226">
    <property type="component" value="Unassembled WGS sequence"/>
</dbReference>
<feature type="compositionally biased region" description="Basic residues" evidence="1">
    <location>
        <begin position="56"/>
        <end position="65"/>
    </location>
</feature>
<gene>
    <name evidence="2" type="ORF">RM446_11550</name>
</gene>
<feature type="compositionally biased region" description="Basic and acidic residues" evidence="1">
    <location>
        <begin position="15"/>
        <end position="25"/>
    </location>
</feature>
<keyword evidence="3" id="KW-1185">Reference proteome</keyword>
<organism evidence="2 3">
    <name type="scientific">Streptomonospora wellingtoniae</name>
    <dbReference type="NCBI Taxonomy" id="3075544"/>
    <lineage>
        <taxon>Bacteria</taxon>
        <taxon>Bacillati</taxon>
        <taxon>Actinomycetota</taxon>
        <taxon>Actinomycetes</taxon>
        <taxon>Streptosporangiales</taxon>
        <taxon>Nocardiopsidaceae</taxon>
        <taxon>Streptomonospora</taxon>
    </lineage>
</organism>
<evidence type="ECO:0000313" key="3">
    <source>
        <dbReference type="Proteomes" id="UP001183226"/>
    </source>
</evidence>
<evidence type="ECO:0000256" key="1">
    <source>
        <dbReference type="SAM" id="MobiDB-lite"/>
    </source>
</evidence>
<dbReference type="EMBL" id="JAVREK010000010">
    <property type="protein sequence ID" value="MDT0302746.1"/>
    <property type="molecule type" value="Genomic_DNA"/>
</dbReference>
<proteinExistence type="predicted"/>
<reference evidence="3" key="1">
    <citation type="submission" date="2023-07" db="EMBL/GenBank/DDBJ databases">
        <title>30 novel species of actinomycetes from the DSMZ collection.</title>
        <authorList>
            <person name="Nouioui I."/>
        </authorList>
    </citation>
    <scope>NUCLEOTIDE SEQUENCE [LARGE SCALE GENOMIC DNA]</scope>
    <source>
        <strain evidence="3">DSM 45055</strain>
    </source>
</reference>
<feature type="region of interest" description="Disordered" evidence="1">
    <location>
        <begin position="15"/>
        <end position="71"/>
    </location>
</feature>
<evidence type="ECO:0000313" key="2">
    <source>
        <dbReference type="EMBL" id="MDT0302746.1"/>
    </source>
</evidence>
<comment type="caution">
    <text evidence="2">The sequence shown here is derived from an EMBL/GenBank/DDBJ whole genome shotgun (WGS) entry which is preliminary data.</text>
</comment>
<dbReference type="RefSeq" id="WP_311545226.1">
    <property type="nucleotide sequence ID" value="NZ_JAVREK010000010.1"/>
</dbReference>